<reference evidence="3 4" key="1">
    <citation type="submission" date="2018-10" db="EMBL/GenBank/DDBJ databases">
        <title>Genome assembly for a Yunnan-Guizhou Plateau 3E fish, Anabarilius grahami (Regan), and its evolutionary and genetic applications.</title>
        <authorList>
            <person name="Jiang W."/>
        </authorList>
    </citation>
    <scope>NUCLEOTIDE SEQUENCE [LARGE SCALE GENOMIC DNA]</scope>
    <source>
        <strain evidence="3">AG-KIZ</strain>
        <tissue evidence="3">Muscle</tissue>
    </source>
</reference>
<dbReference type="AlphaFoldDB" id="A0A3N0Z3Z6"/>
<feature type="region of interest" description="Disordered" evidence="1">
    <location>
        <begin position="749"/>
        <end position="769"/>
    </location>
</feature>
<feature type="compositionally biased region" description="Low complexity" evidence="1">
    <location>
        <begin position="749"/>
        <end position="767"/>
    </location>
</feature>
<evidence type="ECO:0000256" key="1">
    <source>
        <dbReference type="SAM" id="MobiDB-lite"/>
    </source>
</evidence>
<evidence type="ECO:0000313" key="4">
    <source>
        <dbReference type="Proteomes" id="UP000281406"/>
    </source>
</evidence>
<name>A0A3N0Z3Z6_ANAGA</name>
<dbReference type="InterPro" id="IPR046616">
    <property type="entry name" value="DUF6729"/>
</dbReference>
<protein>
    <recommendedName>
        <fullName evidence="2">DUF6729 domain-containing protein</fullName>
    </recommendedName>
</protein>
<gene>
    <name evidence="3" type="ORF">DPX16_23239</name>
</gene>
<organism evidence="3 4">
    <name type="scientific">Anabarilius grahami</name>
    <name type="common">Kanglang fish</name>
    <name type="synonym">Barilius grahami</name>
    <dbReference type="NCBI Taxonomy" id="495550"/>
    <lineage>
        <taxon>Eukaryota</taxon>
        <taxon>Metazoa</taxon>
        <taxon>Chordata</taxon>
        <taxon>Craniata</taxon>
        <taxon>Vertebrata</taxon>
        <taxon>Euteleostomi</taxon>
        <taxon>Actinopterygii</taxon>
        <taxon>Neopterygii</taxon>
        <taxon>Teleostei</taxon>
        <taxon>Ostariophysi</taxon>
        <taxon>Cypriniformes</taxon>
        <taxon>Xenocyprididae</taxon>
        <taxon>Xenocypridinae</taxon>
        <taxon>Xenocypridinae incertae sedis</taxon>
        <taxon>Anabarilius</taxon>
    </lineage>
</organism>
<dbReference type="PANTHER" id="PTHR24401">
    <property type="entry name" value="SI:CH211-243P7.3-RELATED"/>
    <property type="match status" value="1"/>
</dbReference>
<feature type="region of interest" description="Disordered" evidence="1">
    <location>
        <begin position="967"/>
        <end position="1015"/>
    </location>
</feature>
<dbReference type="PANTHER" id="PTHR24401:SF29">
    <property type="entry name" value="SI:CH211-243P7.3-RELATED"/>
    <property type="match status" value="1"/>
</dbReference>
<keyword evidence="4" id="KW-1185">Reference proteome</keyword>
<dbReference type="Pfam" id="PF20499">
    <property type="entry name" value="DUF6729"/>
    <property type="match status" value="1"/>
</dbReference>
<evidence type="ECO:0000259" key="2">
    <source>
        <dbReference type="Pfam" id="PF20499"/>
    </source>
</evidence>
<accession>A0A3N0Z3Z6</accession>
<dbReference type="Proteomes" id="UP000281406">
    <property type="component" value="Unassembled WGS sequence"/>
</dbReference>
<feature type="compositionally biased region" description="Acidic residues" evidence="1">
    <location>
        <begin position="617"/>
        <end position="633"/>
    </location>
</feature>
<feature type="domain" description="DUF6729" evidence="2">
    <location>
        <begin position="2"/>
        <end position="221"/>
    </location>
</feature>
<feature type="region of interest" description="Disordered" evidence="1">
    <location>
        <begin position="617"/>
        <end position="641"/>
    </location>
</feature>
<sequence length="1157" mass="127374">MSKTIPVQDQRWIANTLFHSGKLRPDLKLWYEPPVPALIYHQTPTPDRFFTHRLMVWMPYHLWKVRMSCPACGKNLTGYGVHKRARKVLDIDRYYLMVTETLRCTVCSLNYLSTSQTVRDQLDLPHQKMFRLILTRKYACDIRVIRLLRDRTLGNSPARLVRQLKENHGEEWLNRLAHYLGECADFVDRPSLFPVVCQEPPEPIDIPTSRWLLSVYGRDILCRIDHIKASITSTFGTILKMDSTKKITKKLAGHGRGTALWVTSIGNEVGQILTSVLSVQEGPGLDRMVAGVMERYRQAAVPPPVLLYVDCGCCVSEEATSKLQTRFGQWPDLNIQLDIWHFMRRLAVGCTTDAHPLYPTFMGCLSACIFEWDAGDLCLLRQAKRKQLMQEGVPAITDLLVDRSISKKDLSLYCRRRTRGEEATIRLIERLLQELGGANGRDLMGVPLLDEVRMEHIWRVQKRHVKCIQDLPGVPLYTEVGTTKKAGVILTRYRCARGSTSLESFHCHLNRFIPGTSANALNFQLYLLEGLNRWNQDRGTAAVTSKPASLLTYSGDMAHCVNTNSLKVFGRPFVPTFRPPAKYTGELLGVDYLLSQTGQPLVVDPDSEEIENMLEDVDEGEDEEDEGFGEDETHDVTVSSLTDDPSFSVSHFLPSSESLSSTWPAAPPAQPAPSSQAVVSTLTAASSTLAAASFIQPAPSSTLAAASSTQPAASSTLAAASFIQPAPSSTLAAASSTQPVASSTLAAASSTPGASASSDESLALDSSGMPGMDRVDSLAEYLVELRNQPSLALTNQQVSNIVALWQNLLDYDKQRVVFAARYRSKLDTGRFRSPKKRQEFTPGVESVKRHALTTTAPLAQWPDCCRLIETIFVRLCAIHKSPKKKGTGTVSRWDLILGDYRKIRQRILANATVMQQTNLQLVDVSHTTLVQWHNRRVKRQDSAVLMQGLQLPSQLSVAADPLLPANVRPPSAPPHSGPAHQYHLPSSTVGQAQVKRKRNITSAPAEKPQTQRQLFPAPPPGAQLVMLTPMASQGLTGPVLVAAPQALGVSLSSAPPAPAAAPPVQKLMPVATQGLTGPVLVAAPQALRVSLSSAPPAPAAAPPVRKLTRHVPHNTCKKCGQFRTAETGHSQYKGVVYCPSIETVTKEQWLEEIKKKK</sequence>
<evidence type="ECO:0000313" key="3">
    <source>
        <dbReference type="EMBL" id="ROL53220.1"/>
    </source>
</evidence>
<proteinExistence type="predicted"/>
<dbReference type="OrthoDB" id="10058592at2759"/>
<comment type="caution">
    <text evidence="3">The sequence shown here is derived from an EMBL/GenBank/DDBJ whole genome shotgun (WGS) entry which is preliminary data.</text>
</comment>
<dbReference type="EMBL" id="RJVU01011856">
    <property type="protein sequence ID" value="ROL53220.1"/>
    <property type="molecule type" value="Genomic_DNA"/>
</dbReference>